<dbReference type="EMBL" id="VYXQ01000008">
    <property type="protein sequence ID" value="KAA9368293.1"/>
    <property type="molecule type" value="Genomic_DNA"/>
</dbReference>
<evidence type="ECO:0000256" key="2">
    <source>
        <dbReference type="SAM" id="Phobius"/>
    </source>
</evidence>
<keyword evidence="2" id="KW-0472">Membrane</keyword>
<dbReference type="Proteomes" id="UP000327108">
    <property type="component" value="Unassembled WGS sequence"/>
</dbReference>
<keyword evidence="2" id="KW-1133">Transmembrane helix</keyword>
<dbReference type="RefSeq" id="WP_151093349.1">
    <property type="nucleotide sequence ID" value="NZ_JBLZNM010000008.1"/>
</dbReference>
<sequence length="93" mass="9775">MSVKSDKQGDTRGKAPRLFRYIPRLVLLLLAVLIVIFLAWSFLGGASVSSTRFIQSKPGAAAPSRPVEQAPGHNGSQQTGTAGDQPAASALSR</sequence>
<evidence type="ECO:0000256" key="1">
    <source>
        <dbReference type="SAM" id="MobiDB-lite"/>
    </source>
</evidence>
<feature type="transmembrane region" description="Helical" evidence="2">
    <location>
        <begin position="21"/>
        <end position="43"/>
    </location>
</feature>
<proteinExistence type="predicted"/>
<accession>A0A5N1JWP0</accession>
<organism evidence="3 4">
    <name type="scientific">Ochrobactrum quorumnocens</name>
    <dbReference type="NCBI Taxonomy" id="271865"/>
    <lineage>
        <taxon>Bacteria</taxon>
        <taxon>Pseudomonadati</taxon>
        <taxon>Pseudomonadota</taxon>
        <taxon>Alphaproteobacteria</taxon>
        <taxon>Hyphomicrobiales</taxon>
        <taxon>Brucellaceae</taxon>
        <taxon>Brucella/Ochrobactrum group</taxon>
        <taxon>Ochrobactrum</taxon>
    </lineage>
</organism>
<dbReference type="AlphaFoldDB" id="A0A5N1JWP0"/>
<reference evidence="3 4" key="1">
    <citation type="submission" date="2019-09" db="EMBL/GenBank/DDBJ databases">
        <title>Biological control of the noxious weed angled onion (Allium triquetrum) thwarted by endophytic bacteria in Victoria, Australia.</title>
        <authorList>
            <person name="Tehranchian P."/>
            <person name="Adair R.J."/>
            <person name="Van T.H."/>
            <person name="Morrison P.D."/>
            <person name="Williams H."/>
            <person name="Lawrie A.C."/>
        </authorList>
    </citation>
    <scope>NUCLEOTIDE SEQUENCE [LARGE SCALE GENOMIC DNA]</scope>
    <source>
        <strain evidence="3 4">RPTAtOch1</strain>
    </source>
</reference>
<evidence type="ECO:0000313" key="4">
    <source>
        <dbReference type="Proteomes" id="UP000327108"/>
    </source>
</evidence>
<feature type="region of interest" description="Disordered" evidence="1">
    <location>
        <begin position="54"/>
        <end position="93"/>
    </location>
</feature>
<keyword evidence="2" id="KW-0812">Transmembrane</keyword>
<name>A0A5N1JWP0_9HYPH</name>
<evidence type="ECO:0000313" key="3">
    <source>
        <dbReference type="EMBL" id="KAA9368293.1"/>
    </source>
</evidence>
<comment type="caution">
    <text evidence="3">The sequence shown here is derived from an EMBL/GenBank/DDBJ whole genome shotgun (WGS) entry which is preliminary data.</text>
</comment>
<gene>
    <name evidence="3" type="ORF">F3W84_10410</name>
</gene>
<keyword evidence="4" id="KW-1185">Reference proteome</keyword>
<protein>
    <submittedName>
        <fullName evidence="3">Uncharacterized protein</fullName>
    </submittedName>
</protein>